<sequence>MDITPLLSPAVINRLQELTGTSFLHSASINNYPRPTETHLDTVDAAEKQHQSSVMQDVETLGTLIKGQEDAVRQFQTQLTALQKHEDATPGKVDAAKARGLKNGFERFFAQLPWLPEEDSGLNTLLAVRTVLRIIEESRKEITETERRVEETKQVVRREQGWVATAVEIEKQLKRRIAELEKVSQSDVSQEARDKMKLREYEETRKETEAVSRKLANELGEFVRENLGVMLAVEEAGGPVVGSELDIEELKQYLSIEEGSSTKKGKAAKARERGQKRLDELWGGGGGEDGKETTSAGDKAGEELLGLVETMLNKMLEDDPHAYTKLSRDSAASRFLIRSFVATLHPKDAMRIRLLDFAGKLEGGR</sequence>
<keyword evidence="5 8" id="KW-0175">Coiled coil</keyword>
<feature type="compositionally biased region" description="Basic and acidic residues" evidence="9">
    <location>
        <begin position="269"/>
        <end position="280"/>
    </location>
</feature>
<keyword evidence="6" id="KW-0539">Nucleus</keyword>
<dbReference type="PANTHER" id="PTHR14401">
    <property type="entry name" value="CENTROMERE PROTEIN K"/>
    <property type="match status" value="1"/>
</dbReference>
<feature type="region of interest" description="Disordered" evidence="9">
    <location>
        <begin position="261"/>
        <end position="298"/>
    </location>
</feature>
<dbReference type="GO" id="GO:0000070">
    <property type="term" value="P:mitotic sister chromatid segregation"/>
    <property type="evidence" value="ECO:0007669"/>
    <property type="project" value="TreeGrafter"/>
</dbReference>
<keyword evidence="7" id="KW-0137">Centromere</keyword>
<dbReference type="EMBL" id="KI966415">
    <property type="protein sequence ID" value="EWC46744.1"/>
    <property type="molecule type" value="Genomic_DNA"/>
</dbReference>
<evidence type="ECO:0000256" key="1">
    <source>
        <dbReference type="ARBA" id="ARBA00004123"/>
    </source>
</evidence>
<keyword evidence="11" id="KW-1185">Reference proteome</keyword>
<name>W7HTL0_9PEZI</name>
<comment type="similarity">
    <text evidence="3">Belongs to the CENP-K/MCM22 family.</text>
</comment>
<reference evidence="10 11" key="1">
    <citation type="submission" date="2013-05" db="EMBL/GenBank/DDBJ databases">
        <title>Drechslerella stenobrocha genome reveals carnivorous origination and mechanical trapping mechanism of predatory fungi.</title>
        <authorList>
            <person name="Liu X."/>
            <person name="Zhang W."/>
            <person name="Liu K."/>
        </authorList>
    </citation>
    <scope>NUCLEOTIDE SEQUENCE [LARGE SCALE GENOMIC DNA]</scope>
    <source>
        <strain evidence="10 11">248</strain>
    </source>
</reference>
<evidence type="ECO:0000256" key="7">
    <source>
        <dbReference type="ARBA" id="ARBA00023328"/>
    </source>
</evidence>
<feature type="coiled-coil region" evidence="8">
    <location>
        <begin position="135"/>
        <end position="218"/>
    </location>
</feature>
<organism evidence="10 11">
    <name type="scientific">Drechslerella stenobrocha 248</name>
    <dbReference type="NCBI Taxonomy" id="1043628"/>
    <lineage>
        <taxon>Eukaryota</taxon>
        <taxon>Fungi</taxon>
        <taxon>Dikarya</taxon>
        <taxon>Ascomycota</taxon>
        <taxon>Pezizomycotina</taxon>
        <taxon>Orbiliomycetes</taxon>
        <taxon>Orbiliales</taxon>
        <taxon>Orbiliaceae</taxon>
        <taxon>Drechslerella</taxon>
    </lineage>
</organism>
<proteinExistence type="inferred from homology"/>
<evidence type="ECO:0000256" key="5">
    <source>
        <dbReference type="ARBA" id="ARBA00023054"/>
    </source>
</evidence>
<dbReference type="HOGENOM" id="CLU_048926_0_0_1"/>
<evidence type="ECO:0000313" key="10">
    <source>
        <dbReference type="EMBL" id="EWC46744.1"/>
    </source>
</evidence>
<evidence type="ECO:0000256" key="9">
    <source>
        <dbReference type="SAM" id="MobiDB-lite"/>
    </source>
</evidence>
<evidence type="ECO:0000313" key="11">
    <source>
        <dbReference type="Proteomes" id="UP000024837"/>
    </source>
</evidence>
<evidence type="ECO:0000256" key="8">
    <source>
        <dbReference type="SAM" id="Coils"/>
    </source>
</evidence>
<comment type="subcellular location">
    <subcellularLocation>
        <location evidence="2">Chromosome</location>
        <location evidence="2">Centromere</location>
    </subcellularLocation>
    <subcellularLocation>
        <location evidence="1">Nucleus</location>
    </subcellularLocation>
</comment>
<dbReference type="PANTHER" id="PTHR14401:SF6">
    <property type="entry name" value="CENTROMERE PROTEIN K"/>
    <property type="match status" value="1"/>
</dbReference>
<dbReference type="GO" id="GO:0051382">
    <property type="term" value="P:kinetochore assembly"/>
    <property type="evidence" value="ECO:0007669"/>
    <property type="project" value="InterPro"/>
</dbReference>
<accession>W7HTL0</accession>
<evidence type="ECO:0000256" key="4">
    <source>
        <dbReference type="ARBA" id="ARBA00022454"/>
    </source>
</evidence>
<evidence type="ECO:0000256" key="3">
    <source>
        <dbReference type="ARBA" id="ARBA00005795"/>
    </source>
</evidence>
<dbReference type="AlphaFoldDB" id="W7HTL0"/>
<dbReference type="InterPro" id="IPR020993">
    <property type="entry name" value="Centromere_CenpK"/>
</dbReference>
<evidence type="ECO:0000256" key="6">
    <source>
        <dbReference type="ARBA" id="ARBA00023242"/>
    </source>
</evidence>
<gene>
    <name evidence="10" type="ORF">DRE_03989</name>
</gene>
<dbReference type="GO" id="GO:0000775">
    <property type="term" value="C:chromosome, centromeric region"/>
    <property type="evidence" value="ECO:0007669"/>
    <property type="project" value="UniProtKB-SubCell"/>
</dbReference>
<protein>
    <submittedName>
        <fullName evidence="10">Uncharacterized protein</fullName>
    </submittedName>
</protein>
<dbReference type="Proteomes" id="UP000024837">
    <property type="component" value="Unassembled WGS sequence"/>
</dbReference>
<dbReference type="OrthoDB" id="9445768at2759"/>
<keyword evidence="4" id="KW-0158">Chromosome</keyword>
<dbReference type="GO" id="GO:0005634">
    <property type="term" value="C:nucleus"/>
    <property type="evidence" value="ECO:0007669"/>
    <property type="project" value="UniProtKB-SubCell"/>
</dbReference>
<evidence type="ECO:0000256" key="2">
    <source>
        <dbReference type="ARBA" id="ARBA00004584"/>
    </source>
</evidence>